<dbReference type="EMBL" id="JAQQWN010000006">
    <property type="protein sequence ID" value="KAK8080776.1"/>
    <property type="molecule type" value="Genomic_DNA"/>
</dbReference>
<dbReference type="InterPro" id="IPR052360">
    <property type="entry name" value="Transcr_Regulatory_Proteins"/>
</dbReference>
<keyword evidence="5" id="KW-0804">Transcription</keyword>
<dbReference type="PANTHER" id="PTHR36206:SF16">
    <property type="entry name" value="TRANSCRIPTION FACTOR DOMAIN-CONTAINING PROTEIN-RELATED"/>
    <property type="match status" value="1"/>
</dbReference>
<comment type="caution">
    <text evidence="7">The sequence shown here is derived from an EMBL/GenBank/DDBJ whole genome shotgun (WGS) entry which is preliminary data.</text>
</comment>
<evidence type="ECO:0000256" key="4">
    <source>
        <dbReference type="ARBA" id="ARBA00023125"/>
    </source>
</evidence>
<keyword evidence="8" id="KW-1185">Reference proteome</keyword>
<name>A0ABR1WB94_9PEZI</name>
<sequence length="313" mass="36153">MNLSAIFRHLSVYPLFFGADVSDFPDMPHDGLAYHGFQSIHEVVEAMDDLLARSARLIREFSPRGQICSDDYMSPPVLLVKWQGLRRDLGTWYAGFSAFRDRQRSDVAAAVSSQEELSLYRLLEMRWLVSDIWVDTRLSPDEMVYDSYRSQFERILALAKEEAEFREALGVPKARAFKFEMAMAPLLHFAVMKCRFLRLRLEIMRVFKKIACGKEGLWDSKQMEAIDRYIIGHEHSIEAETTSIDSLLKTCTDVPAVPSKERRVSDYYMGDETQTYPHPSGSESRRQMIYLYFQLGALGQMVKMKDWVTLPGQ</sequence>
<evidence type="ECO:0000313" key="8">
    <source>
        <dbReference type="Proteomes" id="UP001433268"/>
    </source>
</evidence>
<dbReference type="PANTHER" id="PTHR36206">
    <property type="entry name" value="ASPERCRYPTIN BIOSYNTHESIS CLUSTER-SPECIFIC TRANSCRIPTION REGULATOR ATNN-RELATED"/>
    <property type="match status" value="1"/>
</dbReference>
<keyword evidence="3" id="KW-0805">Transcription regulation</keyword>
<evidence type="ECO:0000256" key="6">
    <source>
        <dbReference type="ARBA" id="ARBA00023242"/>
    </source>
</evidence>
<keyword evidence="1" id="KW-0479">Metal-binding</keyword>
<keyword evidence="2" id="KW-0862">Zinc</keyword>
<organism evidence="7 8">
    <name type="scientific">Apiospora hydei</name>
    <dbReference type="NCBI Taxonomy" id="1337664"/>
    <lineage>
        <taxon>Eukaryota</taxon>
        <taxon>Fungi</taxon>
        <taxon>Dikarya</taxon>
        <taxon>Ascomycota</taxon>
        <taxon>Pezizomycotina</taxon>
        <taxon>Sordariomycetes</taxon>
        <taxon>Xylariomycetidae</taxon>
        <taxon>Amphisphaeriales</taxon>
        <taxon>Apiosporaceae</taxon>
        <taxon>Apiospora</taxon>
    </lineage>
</organism>
<evidence type="ECO:0000256" key="5">
    <source>
        <dbReference type="ARBA" id="ARBA00023163"/>
    </source>
</evidence>
<proteinExistence type="predicted"/>
<gene>
    <name evidence="7" type="ORF">PG997_008594</name>
</gene>
<accession>A0ABR1WB94</accession>
<dbReference type="Proteomes" id="UP001433268">
    <property type="component" value="Unassembled WGS sequence"/>
</dbReference>
<keyword evidence="6" id="KW-0539">Nucleus</keyword>
<protein>
    <submittedName>
        <fullName evidence="7">C6 zinc finger protein</fullName>
    </submittedName>
</protein>
<evidence type="ECO:0000313" key="7">
    <source>
        <dbReference type="EMBL" id="KAK8080776.1"/>
    </source>
</evidence>
<keyword evidence="4" id="KW-0238">DNA-binding</keyword>
<dbReference type="GeneID" id="92045969"/>
<reference evidence="7 8" key="1">
    <citation type="submission" date="2023-01" db="EMBL/GenBank/DDBJ databases">
        <title>Analysis of 21 Apiospora genomes using comparative genomics revels a genus with tremendous synthesis potential of carbohydrate active enzymes and secondary metabolites.</title>
        <authorList>
            <person name="Sorensen T."/>
        </authorList>
    </citation>
    <scope>NUCLEOTIDE SEQUENCE [LARGE SCALE GENOMIC DNA]</scope>
    <source>
        <strain evidence="7 8">CBS 114990</strain>
    </source>
</reference>
<evidence type="ECO:0000256" key="2">
    <source>
        <dbReference type="ARBA" id="ARBA00022833"/>
    </source>
</evidence>
<evidence type="ECO:0000256" key="1">
    <source>
        <dbReference type="ARBA" id="ARBA00022723"/>
    </source>
</evidence>
<dbReference type="RefSeq" id="XP_066668251.1">
    <property type="nucleotide sequence ID" value="XM_066812909.1"/>
</dbReference>
<evidence type="ECO:0000256" key="3">
    <source>
        <dbReference type="ARBA" id="ARBA00023015"/>
    </source>
</evidence>